<evidence type="ECO:0000259" key="1">
    <source>
        <dbReference type="Pfam" id="PF00117"/>
    </source>
</evidence>
<evidence type="ECO:0000313" key="3">
    <source>
        <dbReference type="EMBL" id="BBG27911.1"/>
    </source>
</evidence>
<dbReference type="InterPro" id="IPR044992">
    <property type="entry name" value="ChyE-like"/>
</dbReference>
<dbReference type="SUPFAM" id="SSF52317">
    <property type="entry name" value="Class I glutamine amidotransferase-like"/>
    <property type="match status" value="1"/>
</dbReference>
<dbReference type="RefSeq" id="WP_054846113.1">
    <property type="nucleotide sequence ID" value="NZ_AP018929.1"/>
</dbReference>
<evidence type="ECO:0000313" key="5">
    <source>
        <dbReference type="Proteomes" id="UP000325030"/>
    </source>
</evidence>
<dbReference type="EMBL" id="AP018929">
    <property type="protein sequence ID" value="BBG25124.1"/>
    <property type="molecule type" value="Genomic_DNA"/>
</dbReference>
<dbReference type="Gene3D" id="3.40.50.880">
    <property type="match status" value="1"/>
</dbReference>
<dbReference type="GO" id="GO:0005829">
    <property type="term" value="C:cytosol"/>
    <property type="evidence" value="ECO:0007669"/>
    <property type="project" value="TreeGrafter"/>
</dbReference>
<dbReference type="Proteomes" id="UP000325030">
    <property type="component" value="Chromosome"/>
</dbReference>
<dbReference type="InterPro" id="IPR017926">
    <property type="entry name" value="GATASE"/>
</dbReference>
<name>A0A510DY25_9CREN</name>
<keyword evidence="4" id="KW-1185">Reference proteome</keyword>
<evidence type="ECO:0000313" key="2">
    <source>
        <dbReference type="EMBL" id="BBG25124.1"/>
    </source>
</evidence>
<dbReference type="Proteomes" id="UP000322983">
    <property type="component" value="Chromosome"/>
</dbReference>
<accession>A0A510DY25</accession>
<dbReference type="AlphaFoldDB" id="A0A510DY25"/>
<dbReference type="STRING" id="1294262.GCA_001316085_01928"/>
<dbReference type="PROSITE" id="PS51273">
    <property type="entry name" value="GATASE_TYPE_1"/>
    <property type="match status" value="1"/>
</dbReference>
<reference evidence="2 4" key="2">
    <citation type="journal article" date="2020" name="Int. J. Syst. Evol. Microbiol.">
        <title>Sulfuracidifex tepidarius gen. nov., sp. nov. and transfer of Sulfolobus metallicus Huber and Stetter 1992 to the genus Sulfuracidifex as Sulfuracidifex metallicus comb. nov.</title>
        <authorList>
            <person name="Itoh T."/>
            <person name="Miura T."/>
            <person name="Sakai H.D."/>
            <person name="Kato S."/>
            <person name="Ohkuma M."/>
            <person name="Takashina T."/>
        </authorList>
    </citation>
    <scope>NUCLEOTIDE SEQUENCE [LARGE SCALE GENOMIC DNA]</scope>
    <source>
        <strain evidence="2 4">IC-006</strain>
        <strain evidence="3">IC-007</strain>
    </source>
</reference>
<dbReference type="KEGG" id="step:IC006_2459"/>
<dbReference type="PANTHER" id="PTHR42695:SF5">
    <property type="entry name" value="GLUTAMINE AMIDOTRANSFERASE YLR126C-RELATED"/>
    <property type="match status" value="1"/>
</dbReference>
<sequence>MMLGIIHHPVEGLGNIKEILKEKDDLREVRADELTGKETPDSIVLMGGPMGVYEHDRYPFMEKEFELIKRTPKVLGICLGAQLLSYALGGKVTPGSFGEEKGIMKVRTVSYLKTLGDIHVFQWHSDTFTLPEGADLLAYSDKYFQAFLKERRLGLQFHIEVDAKMVKSWIETYGGNEEIVNQVKEHEEELFHTAKRIIKLWFDL</sequence>
<proteinExistence type="predicted"/>
<organism evidence="2 4">
    <name type="scientific">Sulfuracidifex tepidarius</name>
    <dbReference type="NCBI Taxonomy" id="1294262"/>
    <lineage>
        <taxon>Archaea</taxon>
        <taxon>Thermoproteota</taxon>
        <taxon>Thermoprotei</taxon>
        <taxon>Sulfolobales</taxon>
        <taxon>Sulfolobaceae</taxon>
        <taxon>Sulfuracidifex</taxon>
    </lineage>
</organism>
<dbReference type="InterPro" id="IPR029062">
    <property type="entry name" value="Class_I_gatase-like"/>
</dbReference>
<accession>A0A510E5V5</accession>
<dbReference type="Pfam" id="PF00117">
    <property type="entry name" value="GATase"/>
    <property type="match status" value="1"/>
</dbReference>
<reference evidence="5" key="1">
    <citation type="submission" date="2018-09" db="EMBL/GenBank/DDBJ databases">
        <title>Complete Genome Sequencing of Sulfolobus sp. JCM 16834.</title>
        <authorList>
            <person name="Kato S."/>
            <person name="Itoh T."/>
            <person name="Ohkuma M."/>
        </authorList>
    </citation>
    <scope>NUCLEOTIDE SEQUENCE [LARGE SCALE GENOMIC DNA]</scope>
    <source>
        <strain evidence="5">IC-007</strain>
    </source>
</reference>
<dbReference type="PANTHER" id="PTHR42695">
    <property type="entry name" value="GLUTAMINE AMIDOTRANSFERASE YLR126C-RELATED"/>
    <property type="match status" value="1"/>
</dbReference>
<dbReference type="EMBL" id="AP018930">
    <property type="protein sequence ID" value="BBG27911.1"/>
    <property type="molecule type" value="Genomic_DNA"/>
</dbReference>
<evidence type="ECO:0000313" key="4">
    <source>
        <dbReference type="Proteomes" id="UP000322983"/>
    </source>
</evidence>
<gene>
    <name evidence="2" type="ORF">IC006_2459</name>
    <name evidence="3" type="ORF">IC007_2466</name>
</gene>
<dbReference type="CDD" id="cd01741">
    <property type="entry name" value="GATase1_1"/>
    <property type="match status" value="1"/>
</dbReference>
<dbReference type="GeneID" id="41718753"/>
<dbReference type="OrthoDB" id="7388at2157"/>
<feature type="domain" description="Glutamine amidotransferase" evidence="1">
    <location>
        <begin position="34"/>
        <end position="163"/>
    </location>
</feature>
<protein>
    <submittedName>
        <fullName evidence="2">GMP synthase [glutamine-hydrolyzing] subunit A</fullName>
    </submittedName>
</protein>